<protein>
    <recommendedName>
        <fullName evidence="1">SiaC family regulatory phosphoprotein domain-containing protein</fullName>
    </recommendedName>
</protein>
<dbReference type="KEGG" id="blq:L21SP5_00501"/>
<sequence length="124" mass="14833">MDKLFWEGTETTPQVLLDPESQKYEIKGRSFPEDPVEFYQPIFEWIDNNLPEIDHKIIMDMYIEYFNSSSNRMILLIMKKLEEHLMHGKDIHIKWNYDDEEVLGDGQMYSSLIKIPFELNEVSV</sequence>
<evidence type="ECO:0000313" key="3">
    <source>
        <dbReference type="Proteomes" id="UP000064893"/>
    </source>
</evidence>
<proteinExistence type="predicted"/>
<reference evidence="2 3" key="1">
    <citation type="submission" date="2015-11" db="EMBL/GenBank/DDBJ databases">
        <title>Description and complete genome sequence of a novel strain predominating in hypersaline microbial mats and representing a new family of the Bacteriodetes phylum.</title>
        <authorList>
            <person name="Spring S."/>
            <person name="Bunk B."/>
            <person name="Sproer C."/>
            <person name="Klenk H.-P."/>
        </authorList>
    </citation>
    <scope>NUCLEOTIDE SEQUENCE [LARGE SCALE GENOMIC DNA]</scope>
    <source>
        <strain evidence="2 3">L21-Spi-D4</strain>
    </source>
</reference>
<evidence type="ECO:0000259" key="1">
    <source>
        <dbReference type="Pfam" id="PF09345"/>
    </source>
</evidence>
<evidence type="ECO:0000313" key="2">
    <source>
        <dbReference type="EMBL" id="ALO14177.1"/>
    </source>
</evidence>
<feature type="domain" description="SiaC family regulatory phosphoprotein" evidence="1">
    <location>
        <begin position="7"/>
        <end position="121"/>
    </location>
</feature>
<name>A0A0S2HVX4_9BACT</name>
<dbReference type="AlphaFoldDB" id="A0A0S2HVX4"/>
<dbReference type="Proteomes" id="UP000064893">
    <property type="component" value="Chromosome"/>
</dbReference>
<dbReference type="STRING" id="1307839.L21SP5_00501"/>
<dbReference type="OrthoDB" id="5297629at2"/>
<gene>
    <name evidence="2" type="ORF">L21SP5_00501</name>
</gene>
<organism evidence="2 3">
    <name type="scientific">Salinivirga cyanobacteriivorans</name>
    <dbReference type="NCBI Taxonomy" id="1307839"/>
    <lineage>
        <taxon>Bacteria</taxon>
        <taxon>Pseudomonadati</taxon>
        <taxon>Bacteroidota</taxon>
        <taxon>Bacteroidia</taxon>
        <taxon>Bacteroidales</taxon>
        <taxon>Salinivirgaceae</taxon>
        <taxon>Salinivirga</taxon>
    </lineage>
</organism>
<accession>A0A0S2HVX4</accession>
<dbReference type="RefSeq" id="WP_057951751.1">
    <property type="nucleotide sequence ID" value="NZ_CP013118.1"/>
</dbReference>
<dbReference type="EMBL" id="CP013118">
    <property type="protein sequence ID" value="ALO14177.1"/>
    <property type="molecule type" value="Genomic_DNA"/>
</dbReference>
<dbReference type="InterPro" id="IPR018530">
    <property type="entry name" value="SiaC"/>
</dbReference>
<keyword evidence="3" id="KW-1185">Reference proteome</keyword>
<dbReference type="Pfam" id="PF09345">
    <property type="entry name" value="SiaC"/>
    <property type="match status" value="1"/>
</dbReference>